<dbReference type="Gene3D" id="1.25.40.90">
    <property type="match status" value="1"/>
</dbReference>
<organism evidence="3">
    <name type="scientific">Percolomonas cosmopolitus</name>
    <dbReference type="NCBI Taxonomy" id="63605"/>
    <lineage>
        <taxon>Eukaryota</taxon>
        <taxon>Discoba</taxon>
        <taxon>Heterolobosea</taxon>
        <taxon>Tetramitia</taxon>
        <taxon>Eutetramitia</taxon>
        <taxon>Percolomonadidae</taxon>
        <taxon>Percolomonas</taxon>
    </lineage>
</organism>
<dbReference type="GO" id="GO:0030136">
    <property type="term" value="C:clathrin-coated vesicle"/>
    <property type="evidence" value="ECO:0007669"/>
    <property type="project" value="InterPro"/>
</dbReference>
<gene>
    <name evidence="3" type="ORF">PCOS0759_LOCUS5691</name>
</gene>
<dbReference type="GO" id="GO:0000149">
    <property type="term" value="F:SNARE binding"/>
    <property type="evidence" value="ECO:0007669"/>
    <property type="project" value="TreeGrafter"/>
</dbReference>
<dbReference type="EMBL" id="HBGD01006817">
    <property type="protein sequence ID" value="CAD9082451.1"/>
    <property type="molecule type" value="Transcribed_RNA"/>
</dbReference>
<dbReference type="AlphaFoldDB" id="A0A7S1KQS0"/>
<feature type="region of interest" description="Disordered" evidence="1">
    <location>
        <begin position="302"/>
        <end position="355"/>
    </location>
</feature>
<dbReference type="GO" id="GO:0048268">
    <property type="term" value="P:clathrin coat assembly"/>
    <property type="evidence" value="ECO:0007669"/>
    <property type="project" value="InterPro"/>
</dbReference>
<dbReference type="InterPro" id="IPR013809">
    <property type="entry name" value="ENTH"/>
</dbReference>
<dbReference type="PROSITE" id="PS50942">
    <property type="entry name" value="ENTH"/>
    <property type="match status" value="1"/>
</dbReference>
<dbReference type="Gene3D" id="1.20.58.150">
    <property type="entry name" value="ANTH domain"/>
    <property type="match status" value="1"/>
</dbReference>
<dbReference type="GO" id="GO:0005545">
    <property type="term" value="F:1-phosphatidylinositol binding"/>
    <property type="evidence" value="ECO:0007669"/>
    <property type="project" value="InterPro"/>
</dbReference>
<feature type="compositionally biased region" description="Polar residues" evidence="1">
    <location>
        <begin position="381"/>
        <end position="397"/>
    </location>
</feature>
<dbReference type="GO" id="GO:0032050">
    <property type="term" value="F:clathrin heavy chain binding"/>
    <property type="evidence" value="ECO:0007669"/>
    <property type="project" value="TreeGrafter"/>
</dbReference>
<dbReference type="SMART" id="SM00273">
    <property type="entry name" value="ENTH"/>
    <property type="match status" value="1"/>
</dbReference>
<dbReference type="InterPro" id="IPR008942">
    <property type="entry name" value="ENTH_VHS"/>
</dbReference>
<dbReference type="GO" id="GO:0005546">
    <property type="term" value="F:phosphatidylinositol-4,5-bisphosphate binding"/>
    <property type="evidence" value="ECO:0007669"/>
    <property type="project" value="TreeGrafter"/>
</dbReference>
<feature type="domain" description="ENTH" evidence="2">
    <location>
        <begin position="22"/>
        <end position="155"/>
    </location>
</feature>
<feature type="compositionally biased region" description="Basic and acidic residues" evidence="1">
    <location>
        <begin position="337"/>
        <end position="352"/>
    </location>
</feature>
<dbReference type="SUPFAM" id="SSF48464">
    <property type="entry name" value="ENTH/VHS domain"/>
    <property type="match status" value="1"/>
</dbReference>
<proteinExistence type="predicted"/>
<evidence type="ECO:0000313" key="3">
    <source>
        <dbReference type="EMBL" id="CAD9082451.1"/>
    </source>
</evidence>
<feature type="region of interest" description="Disordered" evidence="1">
    <location>
        <begin position="381"/>
        <end position="474"/>
    </location>
</feature>
<accession>A0A7S1KQS0</accession>
<sequence length="474" mass="53104">MPALGKLSNNHSVRILKDGVRILNSLSSPIHVAATKATRESVKGPPKEKHVKYLIASSVDSKVCHEMVDVLSQLIHEHRWVRTIRGLQVIHRLIQDGSPTFTKTLVSMRPANVLRMSTFRDATSHKGMENGPFIRSYGDYLVSRCMITKAHPKLRHLSRKIDIKAICANATSANPQQLFLLIKPTQQLMDDLLYCHVTDSMLENGATLSAFSLLLRDSFAIYKILSDCMIMLLDFYFTMGKDNAKKALDLYEKHIKQTDQLIELYEFTTTVNGIRSSSIPQLKSQPKSLLKNMQEYIDNRNYEKYDNDDVEAESAPLSDVLSEEDIEPIQKASTNNAEDHPSNKSSDKKPEEPVPDMFILDDMFDDNDKDSTDSSNLMSFAKSQQSANPFASTTSTQGPPPPYGSFQQQYSFQQQQYGYGGPQQGSSQNPFATPQQQNAQANPFDDDPFNSAAPQQQAQPQPPTSSVLDDFLGL</sequence>
<dbReference type="GO" id="GO:0005905">
    <property type="term" value="C:clathrin-coated pit"/>
    <property type="evidence" value="ECO:0007669"/>
    <property type="project" value="TreeGrafter"/>
</dbReference>
<dbReference type="GO" id="GO:0006900">
    <property type="term" value="P:vesicle budding from membrane"/>
    <property type="evidence" value="ECO:0007669"/>
    <property type="project" value="TreeGrafter"/>
</dbReference>
<dbReference type="InterPro" id="IPR011417">
    <property type="entry name" value="ANTH_dom"/>
</dbReference>
<dbReference type="InterPro" id="IPR014712">
    <property type="entry name" value="ANTH_dom_sf"/>
</dbReference>
<dbReference type="InterPro" id="IPR045192">
    <property type="entry name" value="AP180-like"/>
</dbReference>
<dbReference type="PANTHER" id="PTHR22951:SF5">
    <property type="entry name" value="PHOSPHATIDYLINOSITOL-BINDING CLATHRIN ASSEMBLY PROTEIN LAP"/>
    <property type="match status" value="1"/>
</dbReference>
<evidence type="ECO:0000256" key="1">
    <source>
        <dbReference type="SAM" id="MobiDB-lite"/>
    </source>
</evidence>
<name>A0A7S1KQS0_9EUKA</name>
<dbReference type="SUPFAM" id="SSF89009">
    <property type="entry name" value="GAT-like domain"/>
    <property type="match status" value="1"/>
</dbReference>
<protein>
    <recommendedName>
        <fullName evidence="2">ENTH domain-containing protein</fullName>
    </recommendedName>
</protein>
<dbReference type="PANTHER" id="PTHR22951">
    <property type="entry name" value="CLATHRIN ASSEMBLY PROTEIN"/>
    <property type="match status" value="1"/>
</dbReference>
<reference evidence="3" key="1">
    <citation type="submission" date="2021-01" db="EMBL/GenBank/DDBJ databases">
        <authorList>
            <person name="Corre E."/>
            <person name="Pelletier E."/>
            <person name="Niang G."/>
            <person name="Scheremetjew M."/>
            <person name="Finn R."/>
            <person name="Kale V."/>
            <person name="Holt S."/>
            <person name="Cochrane G."/>
            <person name="Meng A."/>
            <person name="Brown T."/>
            <person name="Cohen L."/>
        </authorList>
    </citation>
    <scope>NUCLEOTIDE SEQUENCE</scope>
    <source>
        <strain evidence="3">WS</strain>
    </source>
</reference>
<dbReference type="Pfam" id="PF07651">
    <property type="entry name" value="ANTH"/>
    <property type="match status" value="1"/>
</dbReference>
<evidence type="ECO:0000259" key="2">
    <source>
        <dbReference type="PROSITE" id="PS50942"/>
    </source>
</evidence>
<feature type="compositionally biased region" description="Low complexity" evidence="1">
    <location>
        <begin position="404"/>
        <end position="417"/>
    </location>
</feature>
<feature type="compositionally biased region" description="Low complexity" evidence="1">
    <location>
        <begin position="424"/>
        <end position="443"/>
    </location>
</feature>
<dbReference type="GO" id="GO:0072583">
    <property type="term" value="P:clathrin-dependent endocytosis"/>
    <property type="evidence" value="ECO:0007669"/>
    <property type="project" value="InterPro"/>
</dbReference>